<dbReference type="GO" id="GO:0016787">
    <property type="term" value="F:hydrolase activity"/>
    <property type="evidence" value="ECO:0007669"/>
    <property type="project" value="UniProtKB-KW"/>
</dbReference>
<dbReference type="InterPro" id="IPR036866">
    <property type="entry name" value="RibonucZ/Hydroxyglut_hydro"/>
</dbReference>
<dbReference type="InterPro" id="IPR050662">
    <property type="entry name" value="Sec-metab_biosynth-thioest"/>
</dbReference>
<evidence type="ECO:0000256" key="1">
    <source>
        <dbReference type="ARBA" id="ARBA00006759"/>
    </source>
</evidence>
<sequence>MQSLPTLPSVTKLSSVVTRVLGQNPGRYTLQGTNTYLLSHPSTSSLILLDTAQGISSYIPLLRPLLNPSSRVTIILSHWHEDHVGGLPAVLRLLHELGCPKPKVWKFAEAGGTRDQGVEAGLEGKEEAEWLEKASPDEALMEGGRISRLRDGQVLKLLADGRKEGEKGALDEHDGLPQLEVIHTPGHTSDSISILLTTPFSPDSASSSPPVLFTFDTVLGHGTAVFEDLGAYMSSLTKCFDTLSALPNGEAIQLYPGHGEVIDNGAAKLKEYLKHRQEREDQVVEALKSAKDGEKSTAEGLCATIYGSTIPDALRPAATRGLILHLEKLEREGRVERAASGAVEGEPMPGWNDGWRWGTAEAEEGRGSNL</sequence>
<dbReference type="Pfam" id="PF17778">
    <property type="entry name" value="WHD_BLACT"/>
    <property type="match status" value="1"/>
</dbReference>
<reference evidence="7 8" key="1">
    <citation type="submission" date="2016-07" db="EMBL/GenBank/DDBJ databases">
        <title>Pervasive Adenine N6-methylation of Active Genes in Fungi.</title>
        <authorList>
            <consortium name="DOE Joint Genome Institute"/>
            <person name="Mondo S.J."/>
            <person name="Dannebaum R.O."/>
            <person name="Kuo R.C."/>
            <person name="Labutti K."/>
            <person name="Haridas S."/>
            <person name="Kuo A."/>
            <person name="Salamov A."/>
            <person name="Ahrendt S.R."/>
            <person name="Lipzen A."/>
            <person name="Sullivan W."/>
            <person name="Andreopoulos W.B."/>
            <person name="Clum A."/>
            <person name="Lindquist E."/>
            <person name="Daum C."/>
            <person name="Ramamoorthy G.K."/>
            <person name="Gryganskyi A."/>
            <person name="Culley D."/>
            <person name="Magnuson J.K."/>
            <person name="James T.Y."/>
            <person name="O'Malley M.A."/>
            <person name="Stajich J.E."/>
            <person name="Spatafora J.W."/>
            <person name="Visel A."/>
            <person name="Grigoriev I.V."/>
        </authorList>
    </citation>
    <scope>NUCLEOTIDE SEQUENCE [LARGE SCALE GENOMIC DNA]</scope>
    <source>
        <strain evidence="7 8">62-1032</strain>
    </source>
</reference>
<evidence type="ECO:0000256" key="4">
    <source>
        <dbReference type="ARBA" id="ARBA00022833"/>
    </source>
</evidence>
<comment type="caution">
    <text evidence="7">The sequence shown here is derived from an EMBL/GenBank/DDBJ whole genome shotgun (WGS) entry which is preliminary data.</text>
</comment>
<evidence type="ECO:0000256" key="5">
    <source>
        <dbReference type="SAM" id="MobiDB-lite"/>
    </source>
</evidence>
<dbReference type="STRING" id="106004.A0A1Y2F3P0"/>
<dbReference type="InterPro" id="IPR047921">
    <property type="entry name" value="LACTB2-like_MBL-fold"/>
</dbReference>
<evidence type="ECO:0000313" key="8">
    <source>
        <dbReference type="Proteomes" id="UP000193467"/>
    </source>
</evidence>
<keyword evidence="3" id="KW-0378">Hydrolase</keyword>
<keyword evidence="2" id="KW-0479">Metal-binding</keyword>
<keyword evidence="4" id="KW-0862">Zinc</keyword>
<dbReference type="Gene3D" id="3.60.15.10">
    <property type="entry name" value="Ribonuclease Z/Hydroxyacylglutathione hydrolase-like"/>
    <property type="match status" value="1"/>
</dbReference>
<gene>
    <name evidence="7" type="ORF">BCR35DRAFT_305088</name>
</gene>
<name>A0A1Y2F3P0_9BASI</name>
<dbReference type="PANTHER" id="PTHR23131:SF0">
    <property type="entry name" value="ENDORIBONUCLEASE LACTB2"/>
    <property type="match status" value="1"/>
</dbReference>
<feature type="domain" description="Metallo-beta-lactamase" evidence="6">
    <location>
        <begin position="32"/>
        <end position="258"/>
    </location>
</feature>
<evidence type="ECO:0000313" key="7">
    <source>
        <dbReference type="EMBL" id="ORY78453.1"/>
    </source>
</evidence>
<organism evidence="7 8">
    <name type="scientific">Leucosporidium creatinivorum</name>
    <dbReference type="NCBI Taxonomy" id="106004"/>
    <lineage>
        <taxon>Eukaryota</taxon>
        <taxon>Fungi</taxon>
        <taxon>Dikarya</taxon>
        <taxon>Basidiomycota</taxon>
        <taxon>Pucciniomycotina</taxon>
        <taxon>Microbotryomycetes</taxon>
        <taxon>Leucosporidiales</taxon>
        <taxon>Leucosporidium</taxon>
    </lineage>
</organism>
<dbReference type="InParanoid" id="A0A1Y2F3P0"/>
<comment type="similarity">
    <text evidence="1">Belongs to the metallo-beta-lactamase superfamily. Glyoxalase II family.</text>
</comment>
<dbReference type="EMBL" id="MCGR01000029">
    <property type="protein sequence ID" value="ORY78453.1"/>
    <property type="molecule type" value="Genomic_DNA"/>
</dbReference>
<dbReference type="InterPro" id="IPR001279">
    <property type="entry name" value="Metallo-B-lactamas"/>
</dbReference>
<dbReference type="OrthoDB" id="17458at2759"/>
<dbReference type="Proteomes" id="UP000193467">
    <property type="component" value="Unassembled WGS sequence"/>
</dbReference>
<dbReference type="Gene3D" id="1.10.10.10">
    <property type="entry name" value="Winged helix-like DNA-binding domain superfamily/Winged helix DNA-binding domain"/>
    <property type="match status" value="1"/>
</dbReference>
<proteinExistence type="inferred from homology"/>
<dbReference type="GO" id="GO:0044550">
    <property type="term" value="P:secondary metabolite biosynthetic process"/>
    <property type="evidence" value="ECO:0007669"/>
    <property type="project" value="TreeGrafter"/>
</dbReference>
<dbReference type="SMART" id="SM00849">
    <property type="entry name" value="Lactamase_B"/>
    <property type="match status" value="1"/>
</dbReference>
<protein>
    <submittedName>
        <fullName evidence="7">Beta-lactamase-like protein</fullName>
    </submittedName>
</protein>
<dbReference type="InterPro" id="IPR036388">
    <property type="entry name" value="WH-like_DNA-bd_sf"/>
</dbReference>
<dbReference type="AlphaFoldDB" id="A0A1Y2F3P0"/>
<dbReference type="PANTHER" id="PTHR23131">
    <property type="entry name" value="ENDORIBONUCLEASE LACTB2"/>
    <property type="match status" value="1"/>
</dbReference>
<dbReference type="SUPFAM" id="SSF56281">
    <property type="entry name" value="Metallo-hydrolase/oxidoreductase"/>
    <property type="match status" value="1"/>
</dbReference>
<dbReference type="Pfam" id="PF00753">
    <property type="entry name" value="Lactamase_B"/>
    <property type="match status" value="1"/>
</dbReference>
<evidence type="ECO:0000256" key="3">
    <source>
        <dbReference type="ARBA" id="ARBA00022801"/>
    </source>
</evidence>
<evidence type="ECO:0000259" key="6">
    <source>
        <dbReference type="SMART" id="SM00849"/>
    </source>
</evidence>
<accession>A0A1Y2F3P0</accession>
<dbReference type="CDD" id="cd07722">
    <property type="entry name" value="LACTB2-like_MBL-fold"/>
    <property type="match status" value="1"/>
</dbReference>
<keyword evidence="8" id="KW-1185">Reference proteome</keyword>
<dbReference type="InterPro" id="IPR041516">
    <property type="entry name" value="LACTB2_WH"/>
</dbReference>
<dbReference type="GO" id="GO:0046872">
    <property type="term" value="F:metal ion binding"/>
    <property type="evidence" value="ECO:0007669"/>
    <property type="project" value="UniProtKB-KW"/>
</dbReference>
<feature type="region of interest" description="Disordered" evidence="5">
    <location>
        <begin position="337"/>
        <end position="370"/>
    </location>
</feature>
<evidence type="ECO:0000256" key="2">
    <source>
        <dbReference type="ARBA" id="ARBA00022723"/>
    </source>
</evidence>